<sequence>MNRRRILAAGAVVALGGCVRQTADEPPSADALVREAVETRRGMTDLAARRVVTAELPDETRERTERFASRPPAAQRREILESTDPTFPEGSVDVTNREVTWEYDPTTDRVEKQYHPNKVDSDRPQRVLEMLLEEYRLGYEGRETVDGREAHVVETKPPEDDRGPTIDLVVGDTTYVVPLGSTGSLEELDVTRTVWIDDEYRYPIRERTVLNDGGETVHSLSVTYADLAIDEGLAPGTFTYDPPADAEVVTEGTEPDGAFASRDAAEAAVPYDLPAPDVPDAFELDRITVVDRKDQYGGVTATLWYDDPDVVARELYVTVREFQRFRPSALEEIEIDGRTAYLRDGRRKCVFWVCDGLNYEVSSVTGDEPLREIAASIGCP</sequence>
<dbReference type="PROSITE" id="PS51257">
    <property type="entry name" value="PROKAR_LIPOPROTEIN"/>
    <property type="match status" value="1"/>
</dbReference>
<reference evidence="1 2" key="1">
    <citation type="submission" date="2021-03" db="EMBL/GenBank/DDBJ databases">
        <title>Haloterrigena longa sp. nov. and Haloterrigena limicola sp. nov., extremely halophilic archaea isolated from a salt lake.</title>
        <authorList>
            <person name="Henglin C."/>
        </authorList>
    </citation>
    <scope>NUCLEOTIDE SEQUENCE [LARGE SCALE GENOMIC DNA]</scope>
    <source>
        <strain evidence="1 2">KZCA68</strain>
    </source>
</reference>
<dbReference type="AlphaFoldDB" id="A0A8A2VCT1"/>
<dbReference type="InterPro" id="IPR029046">
    <property type="entry name" value="LolA/LolB/LppX"/>
</dbReference>
<organism evidence="1 2">
    <name type="scientific">Haloterrigena alkaliphila</name>
    <dbReference type="NCBI Taxonomy" id="2816475"/>
    <lineage>
        <taxon>Archaea</taxon>
        <taxon>Methanobacteriati</taxon>
        <taxon>Methanobacteriota</taxon>
        <taxon>Stenosarchaea group</taxon>
        <taxon>Halobacteria</taxon>
        <taxon>Halobacteriales</taxon>
        <taxon>Natrialbaceae</taxon>
        <taxon>Haloterrigena</taxon>
    </lineage>
</organism>
<dbReference type="KEGG" id="hakz:J0X25_14035"/>
<dbReference type="PANTHER" id="PTHR37507">
    <property type="entry name" value="SPORULATION PROTEIN YDCC"/>
    <property type="match status" value="1"/>
</dbReference>
<dbReference type="InterPro" id="IPR052944">
    <property type="entry name" value="Sporulation_related"/>
</dbReference>
<evidence type="ECO:0000313" key="2">
    <source>
        <dbReference type="Proteomes" id="UP000663203"/>
    </source>
</evidence>
<dbReference type="EMBL" id="CP071462">
    <property type="protein sequence ID" value="QSW98507.1"/>
    <property type="molecule type" value="Genomic_DNA"/>
</dbReference>
<keyword evidence="2" id="KW-1185">Reference proteome</keyword>
<dbReference type="RefSeq" id="WP_207288116.1">
    <property type="nucleotide sequence ID" value="NZ_CP071462.1"/>
</dbReference>
<dbReference type="GeneID" id="63188446"/>
<dbReference type="SUPFAM" id="SSF89392">
    <property type="entry name" value="Prokaryotic lipoproteins and lipoprotein localization factors"/>
    <property type="match status" value="1"/>
</dbReference>
<evidence type="ECO:0000313" key="1">
    <source>
        <dbReference type="EMBL" id="QSW98507.1"/>
    </source>
</evidence>
<dbReference type="Gene3D" id="2.50.20.10">
    <property type="entry name" value="Lipoprotein localisation LolA/LolB/LppX"/>
    <property type="match status" value="1"/>
</dbReference>
<gene>
    <name evidence="1" type="ORF">J0X25_14035</name>
</gene>
<proteinExistence type="predicted"/>
<dbReference type="PANTHER" id="PTHR37507:SF2">
    <property type="entry name" value="SPORULATION PROTEIN YDCC"/>
    <property type="match status" value="1"/>
</dbReference>
<dbReference type="Proteomes" id="UP000663203">
    <property type="component" value="Chromosome"/>
</dbReference>
<accession>A0A8A2VCT1</accession>
<name>A0A8A2VCT1_9EURY</name>
<keyword evidence="1" id="KW-0449">Lipoprotein</keyword>
<protein>
    <submittedName>
        <fullName evidence="1">Outer membrane lipoprotein carrier protein LolA</fullName>
    </submittedName>
</protein>